<dbReference type="SUPFAM" id="SSF63418">
    <property type="entry name" value="MurE/MurF N-terminal domain"/>
    <property type="match status" value="1"/>
</dbReference>
<dbReference type="Pfam" id="PF02875">
    <property type="entry name" value="Mur_ligase_C"/>
    <property type="match status" value="1"/>
</dbReference>
<dbReference type="SUPFAM" id="SSF53244">
    <property type="entry name" value="MurD-like peptide ligases, peptide-binding domain"/>
    <property type="match status" value="1"/>
</dbReference>
<dbReference type="GO" id="GO:0008766">
    <property type="term" value="F:UDP-N-acetylmuramoylalanyl-D-glutamyl-2,6-diaminopimelate-D-alanyl-D-alanine ligase activity"/>
    <property type="evidence" value="ECO:0007669"/>
    <property type="project" value="RHEA"/>
</dbReference>
<evidence type="ECO:0000256" key="1">
    <source>
        <dbReference type="ARBA" id="ARBA00022490"/>
    </source>
</evidence>
<keyword evidence="7 10" id="KW-0573">Peptidoglycan synthesis</keyword>
<protein>
    <recommendedName>
        <fullName evidence="10 11">UDP-N-acetylmuramoyl-tripeptide--D-alanyl-D-alanine ligase</fullName>
        <ecNumber evidence="10 11">6.3.2.10</ecNumber>
    </recommendedName>
    <alternativeName>
        <fullName evidence="10">D-alanyl-D-alanine-adding enzyme</fullName>
    </alternativeName>
</protein>
<evidence type="ECO:0000313" key="14">
    <source>
        <dbReference type="EMBL" id="OGG06612.1"/>
    </source>
</evidence>
<dbReference type="GO" id="GO:0071555">
    <property type="term" value="P:cell wall organization"/>
    <property type="evidence" value="ECO:0007669"/>
    <property type="project" value="UniProtKB-KW"/>
</dbReference>
<dbReference type="InterPro" id="IPR036565">
    <property type="entry name" value="Mur-like_cat_sf"/>
</dbReference>
<dbReference type="InterPro" id="IPR036615">
    <property type="entry name" value="Mur_ligase_C_dom_sf"/>
</dbReference>
<dbReference type="UniPathway" id="UPA00219"/>
<evidence type="ECO:0000313" key="15">
    <source>
        <dbReference type="Proteomes" id="UP000179129"/>
    </source>
</evidence>
<keyword evidence="8 10" id="KW-0131">Cell cycle</keyword>
<evidence type="ECO:0000256" key="11">
    <source>
        <dbReference type="RuleBase" id="RU004136"/>
    </source>
</evidence>
<evidence type="ECO:0000256" key="6">
    <source>
        <dbReference type="ARBA" id="ARBA00022960"/>
    </source>
</evidence>
<organism evidence="14 15">
    <name type="scientific">Candidatus Glassbacteria bacterium RIFCSPLOWO2_12_FULL_58_11</name>
    <dbReference type="NCBI Taxonomy" id="1817867"/>
    <lineage>
        <taxon>Bacteria</taxon>
        <taxon>Candidatus Glassiibacteriota</taxon>
    </lineage>
</organism>
<dbReference type="InterPro" id="IPR051046">
    <property type="entry name" value="MurCDEF_CellWall_CoF430Synth"/>
</dbReference>
<dbReference type="Gene3D" id="3.90.190.20">
    <property type="entry name" value="Mur ligase, C-terminal domain"/>
    <property type="match status" value="1"/>
</dbReference>
<evidence type="ECO:0000256" key="4">
    <source>
        <dbReference type="ARBA" id="ARBA00022741"/>
    </source>
</evidence>
<dbReference type="STRING" id="1817867.A3F83_09210"/>
<dbReference type="EMBL" id="MFIX01000016">
    <property type="protein sequence ID" value="OGG06612.1"/>
    <property type="molecule type" value="Genomic_DNA"/>
</dbReference>
<evidence type="ECO:0000256" key="7">
    <source>
        <dbReference type="ARBA" id="ARBA00022984"/>
    </source>
</evidence>
<comment type="caution">
    <text evidence="14">The sequence shown here is derived from an EMBL/GenBank/DDBJ whole genome shotgun (WGS) entry which is preliminary data.</text>
</comment>
<evidence type="ECO:0000256" key="3">
    <source>
        <dbReference type="ARBA" id="ARBA00022618"/>
    </source>
</evidence>
<evidence type="ECO:0000256" key="9">
    <source>
        <dbReference type="ARBA" id="ARBA00023316"/>
    </source>
</evidence>
<comment type="catalytic activity">
    <reaction evidence="10 11">
        <text>D-alanyl-D-alanine + UDP-N-acetyl-alpha-D-muramoyl-L-alanyl-gamma-D-glutamyl-meso-2,6-diaminopimelate + ATP = UDP-N-acetyl-alpha-D-muramoyl-L-alanyl-gamma-D-glutamyl-meso-2,6-diaminopimeloyl-D-alanyl-D-alanine + ADP + phosphate + H(+)</text>
        <dbReference type="Rhea" id="RHEA:28374"/>
        <dbReference type="ChEBI" id="CHEBI:15378"/>
        <dbReference type="ChEBI" id="CHEBI:30616"/>
        <dbReference type="ChEBI" id="CHEBI:43474"/>
        <dbReference type="ChEBI" id="CHEBI:57822"/>
        <dbReference type="ChEBI" id="CHEBI:61386"/>
        <dbReference type="ChEBI" id="CHEBI:83905"/>
        <dbReference type="ChEBI" id="CHEBI:456216"/>
        <dbReference type="EC" id="6.3.2.10"/>
    </reaction>
</comment>
<dbReference type="Proteomes" id="UP000179129">
    <property type="component" value="Unassembled WGS sequence"/>
</dbReference>
<dbReference type="InterPro" id="IPR013221">
    <property type="entry name" value="Mur_ligase_cen"/>
</dbReference>
<dbReference type="GO" id="GO:0008360">
    <property type="term" value="P:regulation of cell shape"/>
    <property type="evidence" value="ECO:0007669"/>
    <property type="project" value="UniProtKB-KW"/>
</dbReference>
<dbReference type="PANTHER" id="PTHR43024">
    <property type="entry name" value="UDP-N-ACETYLMURAMOYL-TRIPEPTIDE--D-ALANYL-D-ALANINE LIGASE"/>
    <property type="match status" value="1"/>
</dbReference>
<dbReference type="SUPFAM" id="SSF53623">
    <property type="entry name" value="MurD-like peptide ligases, catalytic domain"/>
    <property type="match status" value="1"/>
</dbReference>
<dbReference type="GO" id="GO:0005524">
    <property type="term" value="F:ATP binding"/>
    <property type="evidence" value="ECO:0007669"/>
    <property type="project" value="UniProtKB-UniRule"/>
</dbReference>
<comment type="subcellular location">
    <subcellularLocation>
        <location evidence="10 11">Cytoplasm</location>
    </subcellularLocation>
</comment>
<dbReference type="Pfam" id="PF08245">
    <property type="entry name" value="Mur_ligase_M"/>
    <property type="match status" value="1"/>
</dbReference>
<dbReference type="GO" id="GO:0051301">
    <property type="term" value="P:cell division"/>
    <property type="evidence" value="ECO:0007669"/>
    <property type="project" value="UniProtKB-KW"/>
</dbReference>
<gene>
    <name evidence="10" type="primary">murF</name>
    <name evidence="14" type="ORF">A3F83_09210</name>
</gene>
<comment type="similarity">
    <text evidence="10">Belongs to the MurCDEF family. MurF subfamily.</text>
</comment>
<dbReference type="EC" id="6.3.2.10" evidence="10 11"/>
<dbReference type="PANTHER" id="PTHR43024:SF1">
    <property type="entry name" value="UDP-N-ACETYLMURAMOYL-TRIPEPTIDE--D-ALANYL-D-ALANINE LIGASE"/>
    <property type="match status" value="1"/>
</dbReference>
<sequence>MELSTREILSSLDAVEPGGSRGEIIYRGVSTDTRADCRGKLFVALAGESFDANAFLNEAAAAGAAGALIGPSAGGCPQPESLQYFRVPDTLAALHRLAALARRRCPGCRAVAVTGSNGKSTTKELCAAIARIKFSTHATAGNLNNHIGLPLTLLGLEPHTQVLVAEIGANHPGEIRPLARLAAPEISVITNIAPVHLEGFGSLEGVLAAKLELFEETLATGHCVYCGDNSLLGARVPGAFRNTISFGLKEDNALSARDIVLDSAAHPSFTIPGLTRVKLSLAGRHNVLNALAAAAVGRLLGLAAEDIRQGLEALKPLKMRGELKRLGGLLVLDDCYNANPLSMREALKTLEAISHKGSRAAVLGEMLELGAEAEKLHLELAAETAKRNLRLLVLVGAYAARMKDAYLKAGGAEKAIHTAEDAEEACEILKTTLEGDELLLVKGSRGVHLERVVKFLEKVPA</sequence>
<comment type="function">
    <text evidence="10 11">Involved in cell wall formation. Catalyzes the final step in the synthesis of UDP-N-acetylmuramoyl-pentapeptide, the precursor of murein.</text>
</comment>
<dbReference type="Gene3D" id="3.40.1190.10">
    <property type="entry name" value="Mur-like, catalytic domain"/>
    <property type="match status" value="1"/>
</dbReference>
<name>A0A1F5Z3D8_9BACT</name>
<evidence type="ECO:0000256" key="8">
    <source>
        <dbReference type="ARBA" id="ARBA00023306"/>
    </source>
</evidence>
<dbReference type="Gene3D" id="3.40.1390.10">
    <property type="entry name" value="MurE/MurF, N-terminal domain"/>
    <property type="match status" value="1"/>
</dbReference>
<keyword evidence="9 10" id="KW-0961">Cell wall biogenesis/degradation</keyword>
<accession>A0A1F5Z3D8</accession>
<dbReference type="GO" id="GO:0047480">
    <property type="term" value="F:UDP-N-acetylmuramoyl-tripeptide-D-alanyl-D-alanine ligase activity"/>
    <property type="evidence" value="ECO:0007669"/>
    <property type="project" value="UniProtKB-UniRule"/>
</dbReference>
<evidence type="ECO:0000259" key="12">
    <source>
        <dbReference type="Pfam" id="PF02875"/>
    </source>
</evidence>
<evidence type="ECO:0000256" key="2">
    <source>
        <dbReference type="ARBA" id="ARBA00022598"/>
    </source>
</evidence>
<dbReference type="InterPro" id="IPR004101">
    <property type="entry name" value="Mur_ligase_C"/>
</dbReference>
<evidence type="ECO:0000256" key="10">
    <source>
        <dbReference type="HAMAP-Rule" id="MF_02019"/>
    </source>
</evidence>
<comment type="caution">
    <text evidence="10">Lacks conserved residue(s) required for the propagation of feature annotation.</text>
</comment>
<dbReference type="AlphaFoldDB" id="A0A1F5Z3D8"/>
<reference evidence="14 15" key="1">
    <citation type="journal article" date="2016" name="Nat. Commun.">
        <title>Thousands of microbial genomes shed light on interconnected biogeochemical processes in an aquifer system.</title>
        <authorList>
            <person name="Anantharaman K."/>
            <person name="Brown C.T."/>
            <person name="Hug L.A."/>
            <person name="Sharon I."/>
            <person name="Castelle C.J."/>
            <person name="Probst A.J."/>
            <person name="Thomas B.C."/>
            <person name="Singh A."/>
            <person name="Wilkins M.J."/>
            <person name="Karaoz U."/>
            <person name="Brodie E.L."/>
            <person name="Williams K.H."/>
            <person name="Hubbard S.S."/>
            <person name="Banfield J.F."/>
        </authorList>
    </citation>
    <scope>NUCLEOTIDE SEQUENCE [LARGE SCALE GENOMIC DNA]</scope>
</reference>
<keyword evidence="5 10" id="KW-0067">ATP-binding</keyword>
<feature type="domain" description="Mur ligase C-terminal" evidence="12">
    <location>
        <begin position="320"/>
        <end position="445"/>
    </location>
</feature>
<dbReference type="InterPro" id="IPR005863">
    <property type="entry name" value="UDP-N-AcMur_synth"/>
</dbReference>
<dbReference type="NCBIfam" id="TIGR01143">
    <property type="entry name" value="murF"/>
    <property type="match status" value="1"/>
</dbReference>
<dbReference type="GO" id="GO:0009252">
    <property type="term" value="P:peptidoglycan biosynthetic process"/>
    <property type="evidence" value="ECO:0007669"/>
    <property type="project" value="UniProtKB-UniRule"/>
</dbReference>
<dbReference type="HAMAP" id="MF_02019">
    <property type="entry name" value="MurF"/>
    <property type="match status" value="1"/>
</dbReference>
<evidence type="ECO:0000259" key="13">
    <source>
        <dbReference type="Pfam" id="PF08245"/>
    </source>
</evidence>
<keyword evidence="4 10" id="KW-0547">Nucleotide-binding</keyword>
<keyword evidence="3 10" id="KW-0132">Cell division</keyword>
<comment type="pathway">
    <text evidence="10 11">Cell wall biogenesis; peptidoglycan biosynthesis.</text>
</comment>
<proteinExistence type="inferred from homology"/>
<feature type="domain" description="Mur ligase central" evidence="13">
    <location>
        <begin position="113"/>
        <end position="296"/>
    </location>
</feature>
<dbReference type="GO" id="GO:0005737">
    <property type="term" value="C:cytoplasm"/>
    <property type="evidence" value="ECO:0007669"/>
    <property type="project" value="UniProtKB-SubCell"/>
</dbReference>
<dbReference type="InterPro" id="IPR035911">
    <property type="entry name" value="MurE/MurF_N"/>
</dbReference>
<keyword evidence="6 10" id="KW-0133">Cell shape</keyword>
<keyword evidence="2 10" id="KW-0436">Ligase</keyword>
<evidence type="ECO:0000256" key="5">
    <source>
        <dbReference type="ARBA" id="ARBA00022840"/>
    </source>
</evidence>
<keyword evidence="1 10" id="KW-0963">Cytoplasm</keyword>